<evidence type="ECO:0000313" key="2">
    <source>
        <dbReference type="EMBL" id="MTU04800.1"/>
    </source>
</evidence>
<evidence type="ECO:0000313" key="1">
    <source>
        <dbReference type="EMBL" id="MTT76669.1"/>
    </source>
</evidence>
<dbReference type="Proteomes" id="UP000443070">
    <property type="component" value="Unassembled WGS sequence"/>
</dbReference>
<evidence type="ECO:0000313" key="3">
    <source>
        <dbReference type="Proteomes" id="UP000443070"/>
    </source>
</evidence>
<name>A0A7X3BWD6_9FIRM</name>
<proteinExistence type="predicted"/>
<protein>
    <recommendedName>
        <fullName evidence="5">HeH/LEM domain-containing protein</fullName>
    </recommendedName>
</protein>
<sequence>MILDSNGNTVMPGRKLEDMSANELRAKLYNADVKYPANASKQDLIRLIRENIK</sequence>
<reference evidence="3 4" key="1">
    <citation type="journal article" date="2019" name="Nat. Med.">
        <title>A library of human gut bacterial isolates paired with longitudinal multiomics data enables mechanistic microbiome research.</title>
        <authorList>
            <person name="Poyet M."/>
            <person name="Groussin M."/>
            <person name="Gibbons S.M."/>
            <person name="Avila-Pacheco J."/>
            <person name="Jiang X."/>
            <person name="Kearney S.M."/>
            <person name="Perrotta A.R."/>
            <person name="Berdy B."/>
            <person name="Zhao S."/>
            <person name="Lieberman T.D."/>
            <person name="Swanson P.K."/>
            <person name="Smith M."/>
            <person name="Roesemann S."/>
            <person name="Alexander J.E."/>
            <person name="Rich S.A."/>
            <person name="Livny J."/>
            <person name="Vlamakis H."/>
            <person name="Clish C."/>
            <person name="Bullock K."/>
            <person name="Deik A."/>
            <person name="Scott J."/>
            <person name="Pierce K.A."/>
            <person name="Xavier R.J."/>
            <person name="Alm E.J."/>
        </authorList>
    </citation>
    <scope>NUCLEOTIDE SEQUENCE [LARGE SCALE GENOMIC DNA]</scope>
    <source>
        <strain evidence="1 4">BIOML-A13</strain>
        <strain evidence="2 3">BIOML-A3</strain>
    </source>
</reference>
<dbReference type="Gene3D" id="1.10.720.30">
    <property type="entry name" value="SAP domain"/>
    <property type="match status" value="1"/>
</dbReference>
<dbReference type="InterPro" id="IPR036361">
    <property type="entry name" value="SAP_dom_sf"/>
</dbReference>
<organism evidence="1 4">
    <name type="scientific">Phascolarctobacterium faecium</name>
    <dbReference type="NCBI Taxonomy" id="33025"/>
    <lineage>
        <taxon>Bacteria</taxon>
        <taxon>Bacillati</taxon>
        <taxon>Bacillota</taxon>
        <taxon>Negativicutes</taxon>
        <taxon>Acidaminococcales</taxon>
        <taxon>Acidaminococcaceae</taxon>
        <taxon>Phascolarctobacterium</taxon>
    </lineage>
</organism>
<keyword evidence="3" id="KW-1185">Reference proteome</keyword>
<dbReference type="AlphaFoldDB" id="A0A7X3BWD6"/>
<dbReference type="RefSeq" id="WP_153816653.1">
    <property type="nucleotide sequence ID" value="NZ_JBGKJP010000001.1"/>
</dbReference>
<gene>
    <name evidence="1" type="ORF">GMD11_10400</name>
    <name evidence="2" type="ORF">GMD18_10390</name>
</gene>
<evidence type="ECO:0008006" key="5">
    <source>
        <dbReference type="Google" id="ProtNLM"/>
    </source>
</evidence>
<comment type="caution">
    <text evidence="1">The sequence shown here is derived from an EMBL/GenBank/DDBJ whole genome shotgun (WGS) entry which is preliminary data.</text>
</comment>
<accession>A0A7X3BWD6</accession>
<dbReference type="EMBL" id="WNBM01000010">
    <property type="protein sequence ID" value="MTT76669.1"/>
    <property type="molecule type" value="Genomic_DNA"/>
</dbReference>
<dbReference type="EMBL" id="WNBW01000011">
    <property type="protein sequence ID" value="MTU04800.1"/>
    <property type="molecule type" value="Genomic_DNA"/>
</dbReference>
<dbReference type="Proteomes" id="UP000484547">
    <property type="component" value="Unassembled WGS sequence"/>
</dbReference>
<evidence type="ECO:0000313" key="4">
    <source>
        <dbReference type="Proteomes" id="UP000484547"/>
    </source>
</evidence>